<feature type="domain" description="DUF4145" evidence="1">
    <location>
        <begin position="136"/>
        <end position="211"/>
    </location>
</feature>
<organism evidence="2 3">
    <name type="scientific">Candidatus Pantoea gossypiicola</name>
    <dbReference type="NCBI Taxonomy" id="2608008"/>
    <lineage>
        <taxon>Bacteria</taxon>
        <taxon>Pseudomonadati</taxon>
        <taxon>Pseudomonadota</taxon>
        <taxon>Gammaproteobacteria</taxon>
        <taxon>Enterobacterales</taxon>
        <taxon>Erwiniaceae</taxon>
        <taxon>Pantoea</taxon>
    </lineage>
</organism>
<accession>A0AB34CCD8</accession>
<protein>
    <submittedName>
        <fullName evidence="2">DUF4145 domain-containing protein</fullName>
    </submittedName>
</protein>
<dbReference type="EMBL" id="VWVM01000045">
    <property type="protein sequence ID" value="KAA6117616.1"/>
    <property type="molecule type" value="Genomic_DNA"/>
</dbReference>
<comment type="caution">
    <text evidence="2">The sequence shown here is derived from an EMBL/GenBank/DDBJ whole genome shotgun (WGS) entry which is preliminary data.</text>
</comment>
<dbReference type="InterPro" id="IPR025285">
    <property type="entry name" value="DUF4145"/>
</dbReference>
<evidence type="ECO:0000259" key="1">
    <source>
        <dbReference type="Pfam" id="PF13643"/>
    </source>
</evidence>
<reference evidence="2 3" key="1">
    <citation type="submission" date="2019-09" db="EMBL/GenBank/DDBJ databases">
        <title>Genomic diversity of phyloplane-associated Pantoea species in Pakistan cotton crop.</title>
        <authorList>
            <person name="Tufail M.R."/>
            <person name="Cook D.R."/>
        </authorList>
    </citation>
    <scope>NUCLEOTIDE SEQUENCE [LARGE SCALE GENOMIC DNA]</scope>
    <source>
        <strain evidence="2 3">B_8</strain>
    </source>
</reference>
<sequence length="236" mass="26871">MFTLRQTCPHCAREVNFRLYSISEYRHRQPAPAGAVNSGPSVQVRSYSQDTPVEAFGVSTCPECESPILVRFSCGYGQLQLCKTSGTQSEWRYNGEPPKVIDSFPKPQMPDSSPWYPDEIREIFIELQEDVQRDRSPARIIVGCRSVMEVALRKLGYEKGNLLSRIEMARNDGILTESMKDWAHRVRINGNEAVHELSATHEQAKELVAFIRLFLEIAFVLPRRVDSEMHKTDPVA</sequence>
<dbReference type="AlphaFoldDB" id="A0AB34CCD8"/>
<evidence type="ECO:0000313" key="3">
    <source>
        <dbReference type="Proteomes" id="UP000324255"/>
    </source>
</evidence>
<gene>
    <name evidence="2" type="ORF">F3I20_23755</name>
</gene>
<evidence type="ECO:0000313" key="2">
    <source>
        <dbReference type="EMBL" id="KAA6117616.1"/>
    </source>
</evidence>
<name>A0AB34CCD8_9GAMM</name>
<dbReference type="RefSeq" id="WP_150016019.1">
    <property type="nucleotide sequence ID" value="NZ_VWVM01000045.1"/>
</dbReference>
<dbReference type="Pfam" id="PF13643">
    <property type="entry name" value="DUF4145"/>
    <property type="match status" value="1"/>
</dbReference>
<keyword evidence="3" id="KW-1185">Reference proteome</keyword>
<proteinExistence type="predicted"/>
<dbReference type="Proteomes" id="UP000324255">
    <property type="component" value="Unassembled WGS sequence"/>
</dbReference>